<dbReference type="FunFam" id="3.40.50.1170:FF:000001">
    <property type="entry name" value="L-asparaginase 2"/>
    <property type="match status" value="1"/>
</dbReference>
<dbReference type="PANTHER" id="PTHR11707">
    <property type="entry name" value="L-ASPARAGINASE"/>
    <property type="match status" value="1"/>
</dbReference>
<dbReference type="PIRSF" id="PIRSF500176">
    <property type="entry name" value="L_ASNase"/>
    <property type="match status" value="1"/>
</dbReference>
<evidence type="ECO:0000256" key="3">
    <source>
        <dbReference type="PIRSR" id="PIRSR001220-1"/>
    </source>
</evidence>
<keyword evidence="2" id="KW-0378">Hydrolase</keyword>
<dbReference type="EMBL" id="FOSL01000029">
    <property type="protein sequence ID" value="SFL07916.1"/>
    <property type="molecule type" value="Genomic_DNA"/>
</dbReference>
<proteinExistence type="inferred from homology"/>
<keyword evidence="7" id="KW-1185">Reference proteome</keyword>
<organism evidence="6 7">
    <name type="scientific">Neomesorhizobium albiziae</name>
    <dbReference type="NCBI Taxonomy" id="335020"/>
    <lineage>
        <taxon>Bacteria</taxon>
        <taxon>Pseudomonadati</taxon>
        <taxon>Pseudomonadota</taxon>
        <taxon>Alphaproteobacteria</taxon>
        <taxon>Hyphomicrobiales</taxon>
        <taxon>Phyllobacteriaceae</taxon>
        <taxon>Neomesorhizobium</taxon>
    </lineage>
</organism>
<evidence type="ECO:0000256" key="2">
    <source>
        <dbReference type="ARBA" id="ARBA00022801"/>
    </source>
</evidence>
<dbReference type="GO" id="GO:0006528">
    <property type="term" value="P:asparagine metabolic process"/>
    <property type="evidence" value="ECO:0007669"/>
    <property type="project" value="InterPro"/>
</dbReference>
<dbReference type="SUPFAM" id="SSF53774">
    <property type="entry name" value="Glutaminase/Asparaginase"/>
    <property type="match status" value="1"/>
</dbReference>
<dbReference type="SMART" id="SM00870">
    <property type="entry name" value="Asparaginase"/>
    <property type="match status" value="1"/>
</dbReference>
<feature type="domain" description="L-asparaginase N-terminal" evidence="4">
    <location>
        <begin position="8"/>
        <end position="203"/>
    </location>
</feature>
<feature type="active site" description="O-isoaspartyl threonine intermediate" evidence="3">
    <location>
        <position position="16"/>
    </location>
</feature>
<dbReference type="InterPro" id="IPR004550">
    <property type="entry name" value="AsnASE_II"/>
</dbReference>
<dbReference type="Proteomes" id="UP000323300">
    <property type="component" value="Unassembled WGS sequence"/>
</dbReference>
<evidence type="ECO:0000256" key="1">
    <source>
        <dbReference type="ARBA" id="ARBA00010518"/>
    </source>
</evidence>
<feature type="domain" description="Asparaginase/glutaminase C-terminal" evidence="5">
    <location>
        <begin position="223"/>
        <end position="331"/>
    </location>
</feature>
<sequence>MVTTIPEVAFIGTGGTIASIGKDAFDILDYGNNDNRLHADDIIAALPPLRGLARVTPVRFKNIESTAVTSGDWRDLALLCARLAEDNPELAGIVIGHGTATLEESAYCLSLTLKLKIPVVVVGSQRPLNGISSDAPANLVSAIRVAASPDSSGRGVLIVLNDEIHAARDVSKRSTFRLHAFQSADFGMLGQVDGETVRYYRRTERLHTLESEFSVADIAAMPRVDVAYSYAGSDGTAIRAFAAAGAKGIVLAGFAPGMGTPSEVEALEEVISRGVVALQSSRAGSGGALDSARHRAIGIIAADNLTPPKARILLGLALARTTDRNEIQRIFAMY</sequence>
<dbReference type="GO" id="GO:0004067">
    <property type="term" value="F:asparaginase activity"/>
    <property type="evidence" value="ECO:0007669"/>
    <property type="project" value="UniProtKB-UniRule"/>
</dbReference>
<comment type="similarity">
    <text evidence="1">Belongs to the asparaginase 1 family.</text>
</comment>
<dbReference type="InterPro" id="IPR037152">
    <property type="entry name" value="L-asparaginase_N_sf"/>
</dbReference>
<dbReference type="PIRSF" id="PIRSF001220">
    <property type="entry name" value="L-ASNase_gatD"/>
    <property type="match status" value="1"/>
</dbReference>
<dbReference type="Pfam" id="PF17763">
    <property type="entry name" value="Asparaginase_C"/>
    <property type="match status" value="1"/>
</dbReference>
<protein>
    <submittedName>
        <fullName evidence="6">L-asparaginase</fullName>
    </submittedName>
</protein>
<dbReference type="InterPro" id="IPR040919">
    <property type="entry name" value="Asparaginase_C"/>
</dbReference>
<dbReference type="InterPro" id="IPR027473">
    <property type="entry name" value="L-asparaginase_C"/>
</dbReference>
<dbReference type="AlphaFoldDB" id="A0A1I4ETS5"/>
<evidence type="ECO:0000259" key="5">
    <source>
        <dbReference type="Pfam" id="PF17763"/>
    </source>
</evidence>
<evidence type="ECO:0000259" key="4">
    <source>
        <dbReference type="Pfam" id="PF00710"/>
    </source>
</evidence>
<dbReference type="Gene3D" id="3.40.50.1170">
    <property type="entry name" value="L-asparaginase, N-terminal domain"/>
    <property type="match status" value="1"/>
</dbReference>
<gene>
    <name evidence="6" type="ORF">SAMN04488498_12938</name>
</gene>
<evidence type="ECO:0000313" key="6">
    <source>
        <dbReference type="EMBL" id="SFL07916.1"/>
    </source>
</evidence>
<dbReference type="InterPro" id="IPR036152">
    <property type="entry name" value="Asp/glu_Ase-like_sf"/>
</dbReference>
<dbReference type="CDD" id="cd08964">
    <property type="entry name" value="L-asparaginase_II"/>
    <property type="match status" value="1"/>
</dbReference>
<dbReference type="PANTHER" id="PTHR11707:SF28">
    <property type="entry name" value="60 KDA LYSOPHOSPHOLIPASE"/>
    <property type="match status" value="1"/>
</dbReference>
<dbReference type="Pfam" id="PF00710">
    <property type="entry name" value="Asparaginase"/>
    <property type="match status" value="1"/>
</dbReference>
<dbReference type="OrthoDB" id="9788068at2"/>
<dbReference type="PRINTS" id="PR00139">
    <property type="entry name" value="ASNGLNASE"/>
</dbReference>
<name>A0A1I4ETS5_9HYPH</name>
<dbReference type="InterPro" id="IPR006034">
    <property type="entry name" value="Asparaginase/glutaminase-like"/>
</dbReference>
<dbReference type="Gene3D" id="3.40.50.40">
    <property type="match status" value="1"/>
</dbReference>
<dbReference type="InterPro" id="IPR027474">
    <property type="entry name" value="L-asparaginase_N"/>
</dbReference>
<evidence type="ECO:0000313" key="7">
    <source>
        <dbReference type="Proteomes" id="UP000323300"/>
    </source>
</evidence>
<accession>A0A1I4ETS5</accession>
<reference evidence="6 7" key="1">
    <citation type="submission" date="2016-10" db="EMBL/GenBank/DDBJ databases">
        <authorList>
            <person name="Varghese N."/>
            <person name="Submissions S."/>
        </authorList>
    </citation>
    <scope>NUCLEOTIDE SEQUENCE [LARGE SCALE GENOMIC DNA]</scope>
    <source>
        <strain evidence="6 7">DSM 21822</strain>
    </source>
</reference>
<dbReference type="PROSITE" id="PS51732">
    <property type="entry name" value="ASN_GLN_ASE_3"/>
    <property type="match status" value="1"/>
</dbReference>